<dbReference type="Proteomes" id="UP000315889">
    <property type="component" value="Unassembled WGS sequence"/>
</dbReference>
<reference evidence="2 3" key="1">
    <citation type="submission" date="2019-02" db="EMBL/GenBank/DDBJ databases">
        <title>Prokaryotic population dynamics and viral predation in marine succession experiment using metagenomics: the confinement effect.</title>
        <authorList>
            <person name="Haro-Moreno J.M."/>
            <person name="Rodriguez-Valera F."/>
            <person name="Lopez-Perez M."/>
        </authorList>
    </citation>
    <scope>NUCLEOTIDE SEQUENCE [LARGE SCALE GENOMIC DNA]</scope>
    <source>
        <strain evidence="2">MED-G170</strain>
    </source>
</reference>
<dbReference type="AlphaFoldDB" id="A0A520MGF2"/>
<feature type="transmembrane region" description="Helical" evidence="1">
    <location>
        <begin position="46"/>
        <end position="64"/>
    </location>
</feature>
<comment type="caution">
    <text evidence="2">The sequence shown here is derived from an EMBL/GenBank/DDBJ whole genome shotgun (WGS) entry which is preliminary data.</text>
</comment>
<keyword evidence="1" id="KW-0812">Transmembrane</keyword>
<protein>
    <submittedName>
        <fullName evidence="2">Uncharacterized protein</fullName>
    </submittedName>
</protein>
<sequence>MSKPINLDALFKQARQKEPYYGGKDFVSRVAVDIGRQKKLSKTKEAIIIGSAAVIGATITYAYFPLEMIMQQVPTSFVINPMTVLMAAGITSISCGFAYWLAEDKSL</sequence>
<organism evidence="2 3">
    <name type="scientific">SAR92 clade bacterium</name>
    <dbReference type="NCBI Taxonomy" id="2315479"/>
    <lineage>
        <taxon>Bacteria</taxon>
        <taxon>Pseudomonadati</taxon>
        <taxon>Pseudomonadota</taxon>
        <taxon>Gammaproteobacteria</taxon>
        <taxon>Cellvibrionales</taxon>
        <taxon>Porticoccaceae</taxon>
        <taxon>SAR92 clade</taxon>
    </lineage>
</organism>
<gene>
    <name evidence="2" type="ORF">EVB03_04955</name>
</gene>
<keyword evidence="1" id="KW-0472">Membrane</keyword>
<proteinExistence type="predicted"/>
<evidence type="ECO:0000313" key="3">
    <source>
        <dbReference type="Proteomes" id="UP000315889"/>
    </source>
</evidence>
<keyword evidence="1" id="KW-1133">Transmembrane helix</keyword>
<accession>A0A520MGF2</accession>
<dbReference type="EMBL" id="SHBP01000005">
    <property type="protein sequence ID" value="RZO20267.1"/>
    <property type="molecule type" value="Genomic_DNA"/>
</dbReference>
<name>A0A520MGF2_9GAMM</name>
<evidence type="ECO:0000256" key="1">
    <source>
        <dbReference type="SAM" id="Phobius"/>
    </source>
</evidence>
<feature type="transmembrane region" description="Helical" evidence="1">
    <location>
        <begin position="84"/>
        <end position="102"/>
    </location>
</feature>
<evidence type="ECO:0000313" key="2">
    <source>
        <dbReference type="EMBL" id="RZO20267.1"/>
    </source>
</evidence>